<organism evidence="1 2">
    <name type="scientific">Sediminibacterium roseum</name>
    <dbReference type="NCBI Taxonomy" id="1978412"/>
    <lineage>
        <taxon>Bacteria</taxon>
        <taxon>Pseudomonadati</taxon>
        <taxon>Bacteroidota</taxon>
        <taxon>Chitinophagia</taxon>
        <taxon>Chitinophagales</taxon>
        <taxon>Chitinophagaceae</taxon>
        <taxon>Sediminibacterium</taxon>
    </lineage>
</organism>
<comment type="caution">
    <text evidence="1">The sequence shown here is derived from an EMBL/GenBank/DDBJ whole genome shotgun (WGS) entry which is preliminary data.</text>
</comment>
<accession>A0ABW9ZQ06</accession>
<gene>
    <name evidence="1" type="ORF">GWC95_03640</name>
</gene>
<protein>
    <submittedName>
        <fullName evidence="1">Uncharacterized protein</fullName>
    </submittedName>
</protein>
<name>A0ABW9ZQ06_9BACT</name>
<keyword evidence="2" id="KW-1185">Reference proteome</keyword>
<dbReference type="EMBL" id="JAACJS010000002">
    <property type="protein sequence ID" value="NCI48999.1"/>
    <property type="molecule type" value="Genomic_DNA"/>
</dbReference>
<reference evidence="1 2" key="1">
    <citation type="submission" date="2020-01" db="EMBL/GenBank/DDBJ databases">
        <title>Genome analysis.</title>
        <authorList>
            <person name="Wu S."/>
            <person name="Wang G."/>
        </authorList>
    </citation>
    <scope>NUCLEOTIDE SEQUENCE [LARGE SCALE GENOMIC DNA]</scope>
    <source>
        <strain evidence="1 2">SYL130</strain>
    </source>
</reference>
<sequence length="382" mass="44697">MDKVTSDLSSLFDEAKNKSEFDFVLTLLNYRGIGAKELSSNLHEWFEAIEFYKNLYNTHAGKEKVRIGTLLYSTFFENSDFYNIIGSLCRIKLGFKGSSYLFWKTRKYERLLGIGEKEDYLTELLEDAGKPNLISFFTDNHYKEIRNSFFHSAYSLDEDEYILHDSEPIIIGGVGHSSFNVKTFLFPKIENTIILFDAFKKLYLDSFSSYKNDKEVKGLFPNPSNITIIGSEDGLKGFRIKNAVQFYGKSHDSGIWYDERFNMWAGHNITMYFQNLETIEVRDQLKRYESKDDIVKSDSEFQNLIDKVVERKDQTEIIRATQLLVKFGNVRYQKMIAEENPYKKQSFPKIILPYYQRAAEIGSELFDTKTLKERITELEKLK</sequence>
<dbReference type="RefSeq" id="WP_161817300.1">
    <property type="nucleotide sequence ID" value="NZ_JAACJS010000002.1"/>
</dbReference>
<evidence type="ECO:0000313" key="2">
    <source>
        <dbReference type="Proteomes" id="UP000753802"/>
    </source>
</evidence>
<dbReference type="Proteomes" id="UP000753802">
    <property type="component" value="Unassembled WGS sequence"/>
</dbReference>
<proteinExistence type="predicted"/>
<evidence type="ECO:0000313" key="1">
    <source>
        <dbReference type="EMBL" id="NCI48999.1"/>
    </source>
</evidence>